<evidence type="ECO:0000259" key="2">
    <source>
        <dbReference type="Pfam" id="PF14523"/>
    </source>
</evidence>
<dbReference type="Gene3D" id="2.160.10.10">
    <property type="entry name" value="Hexapeptide repeat proteins"/>
    <property type="match status" value="1"/>
</dbReference>
<name>F4Q462_CACFS</name>
<evidence type="ECO:0000313" key="3">
    <source>
        <dbReference type="EMBL" id="EGG17764.1"/>
    </source>
</evidence>
<dbReference type="SUPFAM" id="SSF51161">
    <property type="entry name" value="Trimeric LpxA-like enzymes"/>
    <property type="match status" value="1"/>
</dbReference>
<keyword evidence="1" id="KW-0472">Membrane</keyword>
<dbReference type="PANTHER" id="PTHR13061:SF60">
    <property type="entry name" value="BACTERIAL TRANSFERASE HEXAPEPTIDE REPEAT-CONTAINING PROTEIN"/>
    <property type="match status" value="1"/>
</dbReference>
<evidence type="ECO:0000256" key="1">
    <source>
        <dbReference type="SAM" id="Phobius"/>
    </source>
</evidence>
<dbReference type="InterPro" id="IPR006011">
    <property type="entry name" value="Syntaxin_N"/>
</dbReference>
<dbReference type="PANTHER" id="PTHR13061">
    <property type="entry name" value="DYNACTIN SUBUNIT P25"/>
    <property type="match status" value="1"/>
</dbReference>
<dbReference type="InterPro" id="IPR050484">
    <property type="entry name" value="Transf_Hexapept/Carb_Anhydrase"/>
</dbReference>
<dbReference type="InterPro" id="IPR047324">
    <property type="entry name" value="LbH_gamma_CA-like"/>
</dbReference>
<proteinExistence type="predicted"/>
<reference evidence="4" key="1">
    <citation type="journal article" date="2011" name="Genome Res.">
        <title>Phylogeny-wide analysis of social amoeba genomes highlights ancient origins for complex intercellular communication.</title>
        <authorList>
            <person name="Heidel A.J."/>
            <person name="Lawal H.M."/>
            <person name="Felder M."/>
            <person name="Schilde C."/>
            <person name="Helps N.R."/>
            <person name="Tunggal B."/>
            <person name="Rivero F."/>
            <person name="John U."/>
            <person name="Schleicher M."/>
            <person name="Eichinger L."/>
            <person name="Platzer M."/>
            <person name="Noegel A.A."/>
            <person name="Schaap P."/>
            <person name="Gloeckner G."/>
        </authorList>
    </citation>
    <scope>NUCLEOTIDE SEQUENCE [LARGE SCALE GENOMIC DNA]</scope>
    <source>
        <strain evidence="4">SH3</strain>
    </source>
</reference>
<dbReference type="GO" id="GO:0016192">
    <property type="term" value="P:vesicle-mediated transport"/>
    <property type="evidence" value="ECO:0007669"/>
    <property type="project" value="InterPro"/>
</dbReference>
<keyword evidence="1" id="KW-0812">Transmembrane</keyword>
<gene>
    <name evidence="3" type="ORF">DFA_08763</name>
</gene>
<dbReference type="KEGG" id="dfa:DFA_08763"/>
<dbReference type="SUPFAM" id="SSF47661">
    <property type="entry name" value="t-snare proteins"/>
    <property type="match status" value="1"/>
</dbReference>
<dbReference type="AlphaFoldDB" id="F4Q462"/>
<dbReference type="Pfam" id="PF14523">
    <property type="entry name" value="Syntaxin_2"/>
    <property type="match status" value="1"/>
</dbReference>
<accession>F4Q462</accession>
<feature type="transmembrane region" description="Helical" evidence="1">
    <location>
        <begin position="515"/>
        <end position="537"/>
    </location>
</feature>
<dbReference type="Gene3D" id="1.20.5.110">
    <property type="match status" value="1"/>
</dbReference>
<dbReference type="EMBL" id="GL883021">
    <property type="protein sequence ID" value="EGG17764.1"/>
    <property type="molecule type" value="Genomic_DNA"/>
</dbReference>
<dbReference type="InterPro" id="IPR010989">
    <property type="entry name" value="SNARE"/>
</dbReference>
<dbReference type="OrthoDB" id="25818at2759"/>
<dbReference type="RefSeq" id="XP_004356248.1">
    <property type="nucleotide sequence ID" value="XM_004356195.1"/>
</dbReference>
<dbReference type="STRING" id="1054147.F4Q462"/>
<dbReference type="Proteomes" id="UP000007797">
    <property type="component" value="Unassembled WGS sequence"/>
</dbReference>
<protein>
    <submittedName>
        <fullName evidence="3">Hexapeptide repeat-containing protein</fullName>
    </submittedName>
</protein>
<feature type="non-terminal residue" evidence="3">
    <location>
        <position position="1"/>
    </location>
</feature>
<sequence>NITKIVSSNTTSAVVAGKRSFCTYYDTKDNQLPYDTTPIKIEKDNQNHVGKYLDLYNKHKNQVPFYNKDSAFTPGVWGLYPRVSDGSFVAPSASLVGNVYLGYGASIWYGAVLKADVNIIYIGTYANIQDGTVIREATRPLSLDHDGSTVVGHYTTIGHNCILESCTVEENCLIGMGSILESGSYVEANSILGANSILPKGARVLTGELWAGRPAKFVRKLTEEEIINIHNQAAQYYDYSETHNQDLGLHNPSSVHLDAESQGVEVGYKERGKEEEKEEEMASFENVPGQLQRLNNITQQIRLKKATIGSPSDSVQFRDQLKTSIEEGNNIIQSIKTFLNKQFDRNDRTRVNKIKNDFKRLSDEFESEATQIINLELRNAIGSGGRSRDLSVGARDRGSFSSRIQYNSERDRELSRGGKNQVSDVQLAQMQIHLTDAQEVDDLILQEYNTEVKKLVEDLQIVQEITKDIHALTVEQGEMLQVANIQTENAANEVKSGVQEQEQAYGYKKSYRKKIIILIILLIILAAIIVAITVPLVKK</sequence>
<evidence type="ECO:0000313" key="4">
    <source>
        <dbReference type="Proteomes" id="UP000007797"/>
    </source>
</evidence>
<dbReference type="InterPro" id="IPR011004">
    <property type="entry name" value="Trimer_LpxA-like_sf"/>
</dbReference>
<organism evidence="3 4">
    <name type="scientific">Cavenderia fasciculata</name>
    <name type="common">Slime mold</name>
    <name type="synonym">Dictyostelium fasciculatum</name>
    <dbReference type="NCBI Taxonomy" id="261658"/>
    <lineage>
        <taxon>Eukaryota</taxon>
        <taxon>Amoebozoa</taxon>
        <taxon>Evosea</taxon>
        <taxon>Eumycetozoa</taxon>
        <taxon>Dictyostelia</taxon>
        <taxon>Acytosteliales</taxon>
        <taxon>Cavenderiaceae</taxon>
        <taxon>Cavenderia</taxon>
    </lineage>
</organism>
<dbReference type="CDD" id="cd04645">
    <property type="entry name" value="LbH_gamma_CA_like"/>
    <property type="match status" value="1"/>
</dbReference>
<keyword evidence="4" id="KW-1185">Reference proteome</keyword>
<feature type="domain" description="Syntaxin N-terminal" evidence="2">
    <location>
        <begin position="286"/>
        <end position="383"/>
    </location>
</feature>
<keyword evidence="1" id="KW-1133">Transmembrane helix</keyword>
<dbReference type="GO" id="GO:0016020">
    <property type="term" value="C:membrane"/>
    <property type="evidence" value="ECO:0007669"/>
    <property type="project" value="InterPro"/>
</dbReference>
<dbReference type="GeneID" id="14869416"/>